<evidence type="ECO:0000313" key="1">
    <source>
        <dbReference type="EMBL" id="KII69527.1"/>
    </source>
</evidence>
<comment type="caution">
    <text evidence="1">The sequence shown here is derived from an EMBL/GenBank/DDBJ whole genome shotgun (WGS) entry which is preliminary data.</text>
</comment>
<protein>
    <submittedName>
        <fullName evidence="1">Uncharacterized protein</fullName>
    </submittedName>
</protein>
<name>A0A0C2N6I8_THEKT</name>
<gene>
    <name evidence="1" type="ORF">RF11_14790</name>
</gene>
<proteinExistence type="predicted"/>
<dbReference type="EMBL" id="JWZT01002390">
    <property type="protein sequence ID" value="KII69527.1"/>
    <property type="molecule type" value="Genomic_DNA"/>
</dbReference>
<dbReference type="AlphaFoldDB" id="A0A0C2N6I8"/>
<accession>A0A0C2N6I8</accession>
<reference evidence="1 2" key="1">
    <citation type="journal article" date="2014" name="Genome Biol. Evol.">
        <title>The genome of the myxosporean Thelohanellus kitauei shows adaptations to nutrient acquisition within its fish host.</title>
        <authorList>
            <person name="Yang Y."/>
            <person name="Xiong J."/>
            <person name="Zhou Z."/>
            <person name="Huo F."/>
            <person name="Miao W."/>
            <person name="Ran C."/>
            <person name="Liu Y."/>
            <person name="Zhang J."/>
            <person name="Feng J."/>
            <person name="Wang M."/>
            <person name="Wang M."/>
            <person name="Wang L."/>
            <person name="Yao B."/>
        </authorList>
    </citation>
    <scope>NUCLEOTIDE SEQUENCE [LARGE SCALE GENOMIC DNA]</scope>
    <source>
        <strain evidence="1">Wuqing</strain>
    </source>
</reference>
<keyword evidence="2" id="KW-1185">Reference proteome</keyword>
<evidence type="ECO:0000313" key="2">
    <source>
        <dbReference type="Proteomes" id="UP000031668"/>
    </source>
</evidence>
<dbReference type="Proteomes" id="UP000031668">
    <property type="component" value="Unassembled WGS sequence"/>
</dbReference>
<organism evidence="1 2">
    <name type="scientific">Thelohanellus kitauei</name>
    <name type="common">Myxosporean</name>
    <dbReference type="NCBI Taxonomy" id="669202"/>
    <lineage>
        <taxon>Eukaryota</taxon>
        <taxon>Metazoa</taxon>
        <taxon>Cnidaria</taxon>
        <taxon>Myxozoa</taxon>
        <taxon>Myxosporea</taxon>
        <taxon>Bivalvulida</taxon>
        <taxon>Platysporina</taxon>
        <taxon>Myxobolidae</taxon>
        <taxon>Thelohanellus</taxon>
    </lineage>
</organism>
<sequence length="109" mass="12512">MPSLEIANTTTSQTTVNVFLFFLETNILTNGCVINQENLESITETNLGSWDANFLKPSIASTTRQISKKDTMEGFENRQALLYKRYKQETSNSFYVIKIIWKPNGTFFK</sequence>